<comment type="caution">
    <text evidence="2">The sequence shown here is derived from an EMBL/GenBank/DDBJ whole genome shotgun (WGS) entry which is preliminary data.</text>
</comment>
<evidence type="ECO:0000313" key="2">
    <source>
        <dbReference type="EMBL" id="CAJ1374674.1"/>
    </source>
</evidence>
<feature type="compositionally biased region" description="Basic and acidic residues" evidence="1">
    <location>
        <begin position="278"/>
        <end position="298"/>
    </location>
</feature>
<feature type="region of interest" description="Disordered" evidence="1">
    <location>
        <begin position="267"/>
        <end position="314"/>
    </location>
</feature>
<dbReference type="PANTHER" id="PTHR45615:SF63">
    <property type="entry name" value="CHROMOSOME UNDETERMINED SCAFFOLD_10, WHOLE GENOME SHOTGUN SEQUENCE"/>
    <property type="match status" value="1"/>
</dbReference>
<dbReference type="Proteomes" id="UP001178507">
    <property type="component" value="Unassembled WGS sequence"/>
</dbReference>
<sequence>MSSAGGWVEVGRFPGGGVRWCWAKGAGGQWKVWAEADTGEKILPNKTFKQRAPQLDLYSEQNWQSLEISLLPLQPGPGSVPPQVSQPSQAELRAQVDQLTSEVQSERAQKAELQQRLTQEKAEEKLELRQQLEQLTQEKAEATELRQQLEQLTQEKAEATQQQQALQQEKLELQQQLEQLTQEKAEATQQQHALHQDKQELREQLEQFTQEKAEATQQQQALQQEKLESRQQLEQLTQEKAEAIRQQQALHQEKQELRQQLEQLTQEKAEATQQQHTLHQEKQEVRQQLEQLTQEKAEATQQQHTLHQEKQEVRQQLEQLAQEKAEATQLQEALHQDKQELRQQLEQSRHDFALLSQQQLEQSRHDFALLRQEKAEAIQQSEVLQQEKQRLQQQLEQLRHDFMLASQQAPTERKLVEVARQLSQLKEHCDAVVAFISSDSDPQPEGAGNSPASRSWAVIDQDEVQSVQSSDMSSSSAGSAKCFLPNTALPGAGSAEGHLLRVEHLKPGDKVRLSDGTEASVLDVKRHPSKKKPYDVVELSTHQGKFPVSDSHHVAVPGVTGPRRQQADALRQGDLVIVSGEQRKLTNVVPRKERANLFEVFLEPDGPLEMFHLKQSWSLQVFGSASGSGCLPEEEGEECC</sequence>
<protein>
    <recommendedName>
        <fullName evidence="4">Hint domain-containing protein</fullName>
    </recommendedName>
</protein>
<feature type="compositionally biased region" description="Low complexity" evidence="1">
    <location>
        <begin position="215"/>
        <end position="224"/>
    </location>
</feature>
<dbReference type="SUPFAM" id="SSF51294">
    <property type="entry name" value="Hedgehog/intein (Hint) domain"/>
    <property type="match status" value="1"/>
</dbReference>
<organism evidence="2 3">
    <name type="scientific">Effrenium voratum</name>
    <dbReference type="NCBI Taxonomy" id="2562239"/>
    <lineage>
        <taxon>Eukaryota</taxon>
        <taxon>Sar</taxon>
        <taxon>Alveolata</taxon>
        <taxon>Dinophyceae</taxon>
        <taxon>Suessiales</taxon>
        <taxon>Symbiodiniaceae</taxon>
        <taxon>Effrenium</taxon>
    </lineage>
</organism>
<gene>
    <name evidence="2" type="ORF">EVOR1521_LOCUS4160</name>
</gene>
<reference evidence="2" key="1">
    <citation type="submission" date="2023-08" db="EMBL/GenBank/DDBJ databases">
        <authorList>
            <person name="Chen Y."/>
            <person name="Shah S."/>
            <person name="Dougan E. K."/>
            <person name="Thang M."/>
            <person name="Chan C."/>
        </authorList>
    </citation>
    <scope>NUCLEOTIDE SEQUENCE</scope>
</reference>
<feature type="region of interest" description="Disordered" evidence="1">
    <location>
        <begin position="182"/>
        <end position="224"/>
    </location>
</feature>
<dbReference type="PANTHER" id="PTHR45615">
    <property type="entry name" value="MYOSIN HEAVY CHAIN, NON-MUSCLE"/>
    <property type="match status" value="1"/>
</dbReference>
<evidence type="ECO:0008006" key="4">
    <source>
        <dbReference type="Google" id="ProtNLM"/>
    </source>
</evidence>
<evidence type="ECO:0000313" key="3">
    <source>
        <dbReference type="Proteomes" id="UP001178507"/>
    </source>
</evidence>
<accession>A0AA36HST0</accession>
<keyword evidence="3" id="KW-1185">Reference proteome</keyword>
<dbReference type="InterPro" id="IPR036844">
    <property type="entry name" value="Hint_dom_sf"/>
</dbReference>
<name>A0AA36HST0_9DINO</name>
<evidence type="ECO:0000256" key="1">
    <source>
        <dbReference type="SAM" id="MobiDB-lite"/>
    </source>
</evidence>
<dbReference type="EMBL" id="CAUJNA010000269">
    <property type="protein sequence ID" value="CAJ1374674.1"/>
    <property type="molecule type" value="Genomic_DNA"/>
</dbReference>
<proteinExistence type="predicted"/>
<dbReference type="AlphaFoldDB" id="A0AA36HST0"/>
<feature type="compositionally biased region" description="Basic and acidic residues" evidence="1">
    <location>
        <begin position="194"/>
        <end position="214"/>
    </location>
</feature>